<keyword evidence="2" id="KW-0812">Transmembrane</keyword>
<dbReference type="OrthoDB" id="6431331at2759"/>
<evidence type="ECO:0000259" key="3">
    <source>
        <dbReference type="Pfam" id="PF00561"/>
    </source>
</evidence>
<keyword evidence="2" id="KW-0472">Membrane</keyword>
<dbReference type="InterPro" id="IPR029058">
    <property type="entry name" value="AB_hydrolase_fold"/>
</dbReference>
<dbReference type="Proteomes" id="UP000799438">
    <property type="component" value="Unassembled WGS sequence"/>
</dbReference>
<evidence type="ECO:0000313" key="4">
    <source>
        <dbReference type="EMBL" id="KAF2139618.1"/>
    </source>
</evidence>
<feature type="region of interest" description="Disordered" evidence="1">
    <location>
        <begin position="304"/>
        <end position="328"/>
    </location>
</feature>
<dbReference type="RefSeq" id="XP_033395331.1">
    <property type="nucleotide sequence ID" value="XM_033540861.1"/>
</dbReference>
<gene>
    <name evidence="4" type="ORF">K452DRAFT_289618</name>
</gene>
<dbReference type="PANTHER" id="PTHR43329">
    <property type="entry name" value="EPOXIDE HYDROLASE"/>
    <property type="match status" value="1"/>
</dbReference>
<reference evidence="4" key="1">
    <citation type="journal article" date="2020" name="Stud. Mycol.">
        <title>101 Dothideomycetes genomes: a test case for predicting lifestyles and emergence of pathogens.</title>
        <authorList>
            <person name="Haridas S."/>
            <person name="Albert R."/>
            <person name="Binder M."/>
            <person name="Bloem J."/>
            <person name="Labutti K."/>
            <person name="Salamov A."/>
            <person name="Andreopoulos B."/>
            <person name="Baker S."/>
            <person name="Barry K."/>
            <person name="Bills G."/>
            <person name="Bluhm B."/>
            <person name="Cannon C."/>
            <person name="Castanera R."/>
            <person name="Culley D."/>
            <person name="Daum C."/>
            <person name="Ezra D."/>
            <person name="Gonzalez J."/>
            <person name="Henrissat B."/>
            <person name="Kuo A."/>
            <person name="Liang C."/>
            <person name="Lipzen A."/>
            <person name="Lutzoni F."/>
            <person name="Magnuson J."/>
            <person name="Mondo S."/>
            <person name="Nolan M."/>
            <person name="Ohm R."/>
            <person name="Pangilinan J."/>
            <person name="Park H.-J."/>
            <person name="Ramirez L."/>
            <person name="Alfaro M."/>
            <person name="Sun H."/>
            <person name="Tritt A."/>
            <person name="Yoshinaga Y."/>
            <person name="Zwiers L.-H."/>
            <person name="Turgeon B."/>
            <person name="Goodwin S."/>
            <person name="Spatafora J."/>
            <person name="Crous P."/>
            <person name="Grigoriev I."/>
        </authorList>
    </citation>
    <scope>NUCLEOTIDE SEQUENCE</scope>
    <source>
        <strain evidence="4">CBS 121167</strain>
    </source>
</reference>
<dbReference type="InterPro" id="IPR000073">
    <property type="entry name" value="AB_hydrolase_1"/>
</dbReference>
<evidence type="ECO:0000256" key="1">
    <source>
        <dbReference type="SAM" id="MobiDB-lite"/>
    </source>
</evidence>
<proteinExistence type="predicted"/>
<feature type="domain" description="AB hydrolase-1" evidence="3">
    <location>
        <begin position="92"/>
        <end position="207"/>
    </location>
</feature>
<organism evidence="4 5">
    <name type="scientific">Aplosporella prunicola CBS 121167</name>
    <dbReference type="NCBI Taxonomy" id="1176127"/>
    <lineage>
        <taxon>Eukaryota</taxon>
        <taxon>Fungi</taxon>
        <taxon>Dikarya</taxon>
        <taxon>Ascomycota</taxon>
        <taxon>Pezizomycotina</taxon>
        <taxon>Dothideomycetes</taxon>
        <taxon>Dothideomycetes incertae sedis</taxon>
        <taxon>Botryosphaeriales</taxon>
        <taxon>Aplosporellaceae</taxon>
        <taxon>Aplosporella</taxon>
    </lineage>
</organism>
<sequence length="545" mass="58257">MAPIKTIAWRSFMYAYGLLAGLLWILKAVLNGSALQRPSKKAKHELAAARDKLWNLSLEPLPGFKHAFFTTDAGVSLHYVVSSRPVSSSPNLVILLHGFPDSWALWRDFLQEERLEDDTVYVAMDLPGYGGSDNLEEYNAYNVLEAVASFVLGMRDEHTSADGVDSLERGQVLLVSHDWGAAVACRLAAEAPQLADHFIVTSVVHPSLVYANIQSRISSARQMLCTFSHHPLSSRPRILRNAITTLSPLATQLLKSHYIFVFLLPPALLRIISTLVGSWFLQAVHRSASANVDVVEAIASSVGPAPEQCTEAPSTAADPPPGKGGLTYPAAVRQRARASDAGLSQKIRYYREGLTFGEWRKSLQTILALSALEPSAPMLQPRKDSAASTGSGKSTGGTNGPASGSLHHRRRSSTPGARPRSNSLAVGGTVFDPNPHGAFKAPATLVVGMRDLAFEWRLALEGIAEYLGKGGAVVSLEGLGHWFVRDEEGLRVLGRIVRNALGEMDGVDGASAAVVNGKGAFGVGATPAVAGGLRNVPGVKVLWEG</sequence>
<dbReference type="Gene3D" id="3.40.50.1820">
    <property type="entry name" value="alpha/beta hydrolase"/>
    <property type="match status" value="1"/>
</dbReference>
<dbReference type="SUPFAM" id="SSF53474">
    <property type="entry name" value="alpha/beta-Hydrolases"/>
    <property type="match status" value="1"/>
</dbReference>
<evidence type="ECO:0000313" key="5">
    <source>
        <dbReference type="Proteomes" id="UP000799438"/>
    </source>
</evidence>
<dbReference type="Pfam" id="PF00561">
    <property type="entry name" value="Abhydrolase_1"/>
    <property type="match status" value="1"/>
</dbReference>
<keyword evidence="2" id="KW-1133">Transmembrane helix</keyword>
<accession>A0A6A6B7T1</accession>
<evidence type="ECO:0000256" key="2">
    <source>
        <dbReference type="SAM" id="Phobius"/>
    </source>
</evidence>
<feature type="transmembrane region" description="Helical" evidence="2">
    <location>
        <begin position="12"/>
        <end position="30"/>
    </location>
</feature>
<keyword evidence="5" id="KW-1185">Reference proteome</keyword>
<feature type="region of interest" description="Disordered" evidence="1">
    <location>
        <begin position="378"/>
        <end position="429"/>
    </location>
</feature>
<dbReference type="EMBL" id="ML995492">
    <property type="protein sequence ID" value="KAF2139618.1"/>
    <property type="molecule type" value="Genomic_DNA"/>
</dbReference>
<dbReference type="GeneID" id="54298357"/>
<protein>
    <recommendedName>
        <fullName evidence="3">AB hydrolase-1 domain-containing protein</fullName>
    </recommendedName>
</protein>
<dbReference type="AlphaFoldDB" id="A0A6A6B7T1"/>
<name>A0A6A6B7T1_9PEZI</name>